<evidence type="ECO:0000256" key="6">
    <source>
        <dbReference type="ARBA" id="ARBA00052558"/>
    </source>
</evidence>
<dbReference type="AlphaFoldDB" id="A0A0K2GIQ7"/>
<evidence type="ECO:0000256" key="9">
    <source>
        <dbReference type="PIRSR" id="PIRSR605019-1"/>
    </source>
</evidence>
<evidence type="ECO:0000256" key="5">
    <source>
        <dbReference type="ARBA" id="ARBA00023204"/>
    </source>
</evidence>
<keyword evidence="3 11" id="KW-0378">Hydrolase</keyword>
<dbReference type="GO" id="GO:0046872">
    <property type="term" value="F:metal ion binding"/>
    <property type="evidence" value="ECO:0007669"/>
    <property type="project" value="UniProtKB-KW"/>
</dbReference>
<evidence type="ECO:0000256" key="1">
    <source>
        <dbReference type="ARBA" id="ARBA00022723"/>
    </source>
</evidence>
<accession>A0A0K2GIQ7</accession>
<name>A0A0K2GIQ7_NITMO</name>
<keyword evidence="4 9" id="KW-0862">Zinc</keyword>
<feature type="binding site" evidence="9">
    <location>
        <position position="15"/>
    </location>
    <ligand>
        <name>Zn(2+)</name>
        <dbReference type="ChEBI" id="CHEBI:29105"/>
    </ligand>
</feature>
<evidence type="ECO:0000256" key="4">
    <source>
        <dbReference type="ARBA" id="ARBA00022833"/>
    </source>
</evidence>
<dbReference type="InterPro" id="IPR052891">
    <property type="entry name" value="DNA-3mA_glycosylase"/>
</dbReference>
<comment type="function">
    <text evidence="7">Hydrolysis of the deoxyribose N-glycosidic bond to excise 3-methyladenine from the damaged DNA polymer formed by alkylation lesions.</text>
</comment>
<dbReference type="GO" id="GO:0008725">
    <property type="term" value="F:DNA-3-methyladenine glycosylase activity"/>
    <property type="evidence" value="ECO:0007669"/>
    <property type="project" value="UniProtKB-EC"/>
</dbReference>
<evidence type="ECO:0000256" key="7">
    <source>
        <dbReference type="ARBA" id="ARBA00057608"/>
    </source>
</evidence>
<evidence type="ECO:0000256" key="2">
    <source>
        <dbReference type="ARBA" id="ARBA00022763"/>
    </source>
</evidence>
<dbReference type="KEGG" id="nmv:NITMOv2_4110"/>
<evidence type="ECO:0000313" key="12">
    <source>
        <dbReference type="Proteomes" id="UP000069205"/>
    </source>
</evidence>
<dbReference type="EC" id="3.2.2.20" evidence="8"/>
<feature type="binding site" evidence="9">
    <location>
        <position position="28"/>
    </location>
    <ligand>
        <name>Zn(2+)</name>
        <dbReference type="ChEBI" id="CHEBI:29105"/>
    </ligand>
</feature>
<evidence type="ECO:0000256" key="3">
    <source>
        <dbReference type="ARBA" id="ARBA00022801"/>
    </source>
</evidence>
<dbReference type="Pfam" id="PF03352">
    <property type="entry name" value="Adenine_glyco"/>
    <property type="match status" value="1"/>
</dbReference>
<feature type="region of interest" description="Disordered" evidence="10">
    <location>
        <begin position="201"/>
        <end position="222"/>
    </location>
</feature>
<feature type="binding site" evidence="9">
    <location>
        <position position="186"/>
    </location>
    <ligand>
        <name>Zn(2+)</name>
        <dbReference type="ChEBI" id="CHEBI:29105"/>
    </ligand>
</feature>
<protein>
    <recommendedName>
        <fullName evidence="8">DNA-3-methyladenine glycosylase I</fullName>
        <ecNumber evidence="8">3.2.2.20</ecNumber>
    </recommendedName>
</protein>
<keyword evidence="5" id="KW-0234">DNA repair</keyword>
<dbReference type="SUPFAM" id="SSF48150">
    <property type="entry name" value="DNA-glycosylase"/>
    <property type="match status" value="1"/>
</dbReference>
<proteinExistence type="predicted"/>
<organism evidence="11 12">
    <name type="scientific">Nitrospira moscoviensis</name>
    <dbReference type="NCBI Taxonomy" id="42253"/>
    <lineage>
        <taxon>Bacteria</taxon>
        <taxon>Pseudomonadati</taxon>
        <taxon>Nitrospirota</taxon>
        <taxon>Nitrospiria</taxon>
        <taxon>Nitrospirales</taxon>
        <taxon>Nitrospiraceae</taxon>
        <taxon>Nitrospira</taxon>
    </lineage>
</organism>
<evidence type="ECO:0000313" key="11">
    <source>
        <dbReference type="EMBL" id="ALA60492.1"/>
    </source>
</evidence>
<dbReference type="PATRIC" id="fig|42253.5.peg.4056"/>
<dbReference type="InterPro" id="IPR011257">
    <property type="entry name" value="DNA_glycosylase"/>
</dbReference>
<dbReference type="InterPro" id="IPR005019">
    <property type="entry name" value="Adenine_glyco"/>
</dbReference>
<gene>
    <name evidence="11" type="ORF">NITMOv2_4110</name>
</gene>
<dbReference type="Proteomes" id="UP000069205">
    <property type="component" value="Chromosome"/>
</dbReference>
<keyword evidence="1 9" id="KW-0479">Metal-binding</keyword>
<keyword evidence="11" id="KW-0326">Glycosidase</keyword>
<feature type="binding site" evidence="9">
    <location>
        <position position="190"/>
    </location>
    <ligand>
        <name>Zn(2+)</name>
        <dbReference type="ChEBI" id="CHEBI:29105"/>
    </ligand>
</feature>
<dbReference type="PANTHER" id="PTHR30037:SF4">
    <property type="entry name" value="DNA-3-METHYLADENINE GLYCOSYLASE I"/>
    <property type="match status" value="1"/>
</dbReference>
<dbReference type="GO" id="GO:0006284">
    <property type="term" value="P:base-excision repair"/>
    <property type="evidence" value="ECO:0007669"/>
    <property type="project" value="InterPro"/>
</dbReference>
<sequence length="222" mass="25261">MGRRFGMTRTRKRRCAWAGRQPHMTRYHDDEWGRPVHDDRTHFEMLLLEGAQAGLTWETILRRREGYRRAFASFDPVKVARFDADKKASLLRDAGIIRNRLKIDAAVANARAFLAVQREFGSFDAYVWRFVGGRPKVNRWKAMSEVPAATAESEALSNDLKKRGFRFVGRTIVYAYMQAVGLVNDHTLDCFLRRPASSRSGRQHGILTAGSQKSGPMAGGRM</sequence>
<keyword evidence="2" id="KW-0227">DNA damage</keyword>
<comment type="catalytic activity">
    <reaction evidence="6">
        <text>Hydrolysis of alkylated DNA, releasing 3-methyladenine.</text>
        <dbReference type="EC" id="3.2.2.20"/>
    </reaction>
</comment>
<evidence type="ECO:0000256" key="8">
    <source>
        <dbReference type="ARBA" id="ARBA00066766"/>
    </source>
</evidence>
<dbReference type="FunFam" id="1.10.340.30:FF:000009">
    <property type="entry name" value="DNA-3-methyladenine glycosylase I"/>
    <property type="match status" value="1"/>
</dbReference>
<dbReference type="Gene3D" id="1.10.340.30">
    <property type="entry name" value="Hypothetical protein, domain 2"/>
    <property type="match status" value="1"/>
</dbReference>
<keyword evidence="12" id="KW-1185">Reference proteome</keyword>
<dbReference type="PANTHER" id="PTHR30037">
    <property type="entry name" value="DNA-3-METHYLADENINE GLYCOSYLASE 1"/>
    <property type="match status" value="1"/>
</dbReference>
<dbReference type="EMBL" id="CP011801">
    <property type="protein sequence ID" value="ALA60492.1"/>
    <property type="molecule type" value="Genomic_DNA"/>
</dbReference>
<reference evidence="11 12" key="1">
    <citation type="journal article" date="2015" name="Proc. Natl. Acad. Sci. U.S.A.">
        <title>Expanded metabolic versatility of ubiquitous nitrite-oxidizing bacteria from the genus Nitrospira.</title>
        <authorList>
            <person name="Koch H."/>
            <person name="Lucker S."/>
            <person name="Albertsen M."/>
            <person name="Kitzinger K."/>
            <person name="Herbold C."/>
            <person name="Spieck E."/>
            <person name="Nielsen P.H."/>
            <person name="Wagner M."/>
            <person name="Daims H."/>
        </authorList>
    </citation>
    <scope>NUCLEOTIDE SEQUENCE [LARGE SCALE GENOMIC DNA]</scope>
    <source>
        <strain evidence="11 12">NSP M-1</strain>
    </source>
</reference>
<dbReference type="STRING" id="42253.NITMOv2_4110"/>
<evidence type="ECO:0000256" key="10">
    <source>
        <dbReference type="SAM" id="MobiDB-lite"/>
    </source>
</evidence>